<proteinExistence type="predicted"/>
<reference evidence="1" key="1">
    <citation type="journal article" date="2022" name="New Phytol.">
        <title>Evolutionary transition to the ectomycorrhizal habit in the genomes of a hyperdiverse lineage of mushroom-forming fungi.</title>
        <authorList>
            <person name="Looney B."/>
            <person name="Miyauchi S."/>
            <person name="Morin E."/>
            <person name="Drula E."/>
            <person name="Courty P.E."/>
            <person name="Kohler A."/>
            <person name="Kuo A."/>
            <person name="LaButti K."/>
            <person name="Pangilinan J."/>
            <person name="Lipzen A."/>
            <person name="Riley R."/>
            <person name="Andreopoulos W."/>
            <person name="He G."/>
            <person name="Johnson J."/>
            <person name="Nolan M."/>
            <person name="Tritt A."/>
            <person name="Barry K.W."/>
            <person name="Grigoriev I.V."/>
            <person name="Nagy L.G."/>
            <person name="Hibbett D."/>
            <person name="Henrissat B."/>
            <person name="Matheny P.B."/>
            <person name="Labbe J."/>
            <person name="Martin F.M."/>
        </authorList>
    </citation>
    <scope>NUCLEOTIDE SEQUENCE</scope>
    <source>
        <strain evidence="1">BPL690</strain>
    </source>
</reference>
<name>A0AAD4M085_9AGAM</name>
<accession>A0AAD4M085</accession>
<gene>
    <name evidence="1" type="ORF">B0F90DRAFT_1740326</name>
</gene>
<dbReference type="AlphaFoldDB" id="A0AAD4M085"/>
<comment type="caution">
    <text evidence="1">The sequence shown here is derived from an EMBL/GenBank/DDBJ whole genome shotgun (WGS) entry which is preliminary data.</text>
</comment>
<evidence type="ECO:0000313" key="2">
    <source>
        <dbReference type="Proteomes" id="UP001203297"/>
    </source>
</evidence>
<protein>
    <submittedName>
        <fullName evidence="1">Uncharacterized protein</fullName>
    </submittedName>
</protein>
<dbReference type="Proteomes" id="UP001203297">
    <property type="component" value="Unassembled WGS sequence"/>
</dbReference>
<sequence>NSGGNYVSLKHHTGCQEGCKVCQTCAVKHGAAAILHPFRKHLFSQGQQLIYFTWKSLSPSMIYALLCLGD</sequence>
<evidence type="ECO:0000313" key="1">
    <source>
        <dbReference type="EMBL" id="KAI0297234.1"/>
    </source>
</evidence>
<dbReference type="EMBL" id="WTXG01000039">
    <property type="protein sequence ID" value="KAI0297234.1"/>
    <property type="molecule type" value="Genomic_DNA"/>
</dbReference>
<feature type="non-terminal residue" evidence="1">
    <location>
        <position position="1"/>
    </location>
</feature>
<organism evidence="1 2">
    <name type="scientific">Multifurca ochricompacta</name>
    <dbReference type="NCBI Taxonomy" id="376703"/>
    <lineage>
        <taxon>Eukaryota</taxon>
        <taxon>Fungi</taxon>
        <taxon>Dikarya</taxon>
        <taxon>Basidiomycota</taxon>
        <taxon>Agaricomycotina</taxon>
        <taxon>Agaricomycetes</taxon>
        <taxon>Russulales</taxon>
        <taxon>Russulaceae</taxon>
        <taxon>Multifurca</taxon>
    </lineage>
</organism>
<keyword evidence="2" id="KW-1185">Reference proteome</keyword>